<reference evidence="2" key="1">
    <citation type="journal article" date="2022" name="Int. J. Mol. Sci.">
        <title>Draft Genome of Tanacetum Coccineum: Genomic Comparison of Closely Related Tanacetum-Family Plants.</title>
        <authorList>
            <person name="Yamashiro T."/>
            <person name="Shiraishi A."/>
            <person name="Nakayama K."/>
            <person name="Satake H."/>
        </authorList>
    </citation>
    <scope>NUCLEOTIDE SEQUENCE</scope>
</reference>
<comment type="caution">
    <text evidence="2">The sequence shown here is derived from an EMBL/GenBank/DDBJ whole genome shotgun (WGS) entry which is preliminary data.</text>
</comment>
<protein>
    <submittedName>
        <fullName evidence="2">Uncharacterized protein</fullName>
    </submittedName>
</protein>
<evidence type="ECO:0000313" key="2">
    <source>
        <dbReference type="EMBL" id="GJS64609.1"/>
    </source>
</evidence>
<feature type="compositionally biased region" description="Basic and acidic residues" evidence="1">
    <location>
        <begin position="93"/>
        <end position="104"/>
    </location>
</feature>
<evidence type="ECO:0000313" key="3">
    <source>
        <dbReference type="Proteomes" id="UP001151760"/>
    </source>
</evidence>
<organism evidence="2 3">
    <name type="scientific">Tanacetum coccineum</name>
    <dbReference type="NCBI Taxonomy" id="301880"/>
    <lineage>
        <taxon>Eukaryota</taxon>
        <taxon>Viridiplantae</taxon>
        <taxon>Streptophyta</taxon>
        <taxon>Embryophyta</taxon>
        <taxon>Tracheophyta</taxon>
        <taxon>Spermatophyta</taxon>
        <taxon>Magnoliopsida</taxon>
        <taxon>eudicotyledons</taxon>
        <taxon>Gunneridae</taxon>
        <taxon>Pentapetalae</taxon>
        <taxon>asterids</taxon>
        <taxon>campanulids</taxon>
        <taxon>Asterales</taxon>
        <taxon>Asteraceae</taxon>
        <taxon>Asteroideae</taxon>
        <taxon>Anthemideae</taxon>
        <taxon>Anthemidinae</taxon>
        <taxon>Tanacetum</taxon>
    </lineage>
</organism>
<feature type="region of interest" description="Disordered" evidence="1">
    <location>
        <begin position="1"/>
        <end position="29"/>
    </location>
</feature>
<name>A0ABQ4XH44_9ASTR</name>
<sequence length="171" mass="19339">MTGVPHRSPKHKLKSDKDNIPVRQKKRGKLRRAKAISGGVHKLRGGRYQRESLLYDWLSNPVKSKKAIVSWRLCVTSPTLNKDCPQVSPNPNAKDDEEKDSLSHKSEVSIAIQKRCLFGLKECGCHLPALVPIQVTDKSQLPLVQNTQDVEEGRLRWSTESKEAFTLLKHI</sequence>
<reference evidence="2" key="2">
    <citation type="submission" date="2022-01" db="EMBL/GenBank/DDBJ databases">
        <authorList>
            <person name="Yamashiro T."/>
            <person name="Shiraishi A."/>
            <person name="Satake H."/>
            <person name="Nakayama K."/>
        </authorList>
    </citation>
    <scope>NUCLEOTIDE SEQUENCE</scope>
</reference>
<feature type="region of interest" description="Disordered" evidence="1">
    <location>
        <begin position="82"/>
        <end position="104"/>
    </location>
</feature>
<dbReference type="Proteomes" id="UP001151760">
    <property type="component" value="Unassembled WGS sequence"/>
</dbReference>
<evidence type="ECO:0000256" key="1">
    <source>
        <dbReference type="SAM" id="MobiDB-lite"/>
    </source>
</evidence>
<proteinExistence type="predicted"/>
<accession>A0ABQ4XH44</accession>
<keyword evidence="3" id="KW-1185">Reference proteome</keyword>
<dbReference type="EMBL" id="BQNB010009517">
    <property type="protein sequence ID" value="GJS64609.1"/>
    <property type="molecule type" value="Genomic_DNA"/>
</dbReference>
<gene>
    <name evidence="2" type="ORF">Tco_0679173</name>
</gene>